<dbReference type="AlphaFoldDB" id="A0AAV3R1L9"/>
<dbReference type="EMBL" id="BAABME010023540">
    <property type="protein sequence ID" value="GAA0168267.1"/>
    <property type="molecule type" value="Genomic_DNA"/>
</dbReference>
<proteinExistence type="predicted"/>
<dbReference type="Proteomes" id="UP001454036">
    <property type="component" value="Unassembled WGS sequence"/>
</dbReference>
<organism evidence="1 2">
    <name type="scientific">Lithospermum erythrorhizon</name>
    <name type="common">Purple gromwell</name>
    <name type="synonym">Lithospermum officinale var. erythrorhizon</name>
    <dbReference type="NCBI Taxonomy" id="34254"/>
    <lineage>
        <taxon>Eukaryota</taxon>
        <taxon>Viridiplantae</taxon>
        <taxon>Streptophyta</taxon>
        <taxon>Embryophyta</taxon>
        <taxon>Tracheophyta</taxon>
        <taxon>Spermatophyta</taxon>
        <taxon>Magnoliopsida</taxon>
        <taxon>eudicotyledons</taxon>
        <taxon>Gunneridae</taxon>
        <taxon>Pentapetalae</taxon>
        <taxon>asterids</taxon>
        <taxon>lamiids</taxon>
        <taxon>Boraginales</taxon>
        <taxon>Boraginaceae</taxon>
        <taxon>Boraginoideae</taxon>
        <taxon>Lithospermeae</taxon>
        <taxon>Lithospermum</taxon>
    </lineage>
</organism>
<sequence>MTFSKPGYSICAIESTKLDLGNEGYWGYSLRGYVGNLGVMLGLELSFVLGDFGIDLGGAGYHGNGCFWCCCYKLRFRKYRRKASRIERKKKVKKKRVELGD</sequence>
<name>A0AAV3R1L9_LITER</name>
<evidence type="ECO:0000313" key="2">
    <source>
        <dbReference type="Proteomes" id="UP001454036"/>
    </source>
</evidence>
<protein>
    <submittedName>
        <fullName evidence="1">Uncharacterized protein</fullName>
    </submittedName>
</protein>
<accession>A0AAV3R1L9</accession>
<keyword evidence="2" id="KW-1185">Reference proteome</keyword>
<reference evidence="1 2" key="1">
    <citation type="submission" date="2024-01" db="EMBL/GenBank/DDBJ databases">
        <title>The complete chloroplast genome sequence of Lithospermum erythrorhizon: insights into the phylogenetic relationship among Boraginaceae species and the maternal lineages of purple gromwells.</title>
        <authorList>
            <person name="Okada T."/>
            <person name="Watanabe K."/>
        </authorList>
    </citation>
    <scope>NUCLEOTIDE SEQUENCE [LARGE SCALE GENOMIC DNA]</scope>
</reference>
<evidence type="ECO:0000313" key="1">
    <source>
        <dbReference type="EMBL" id="GAA0168267.1"/>
    </source>
</evidence>
<comment type="caution">
    <text evidence="1">The sequence shown here is derived from an EMBL/GenBank/DDBJ whole genome shotgun (WGS) entry which is preliminary data.</text>
</comment>
<gene>
    <name evidence="1" type="ORF">LIER_40528</name>
</gene>